<reference evidence="5" key="1">
    <citation type="journal article" date="2019" name="Int. J. Syst. Evol. Microbiol.">
        <title>The Global Catalogue of Microorganisms (GCM) 10K type strain sequencing project: providing services to taxonomists for standard genome sequencing and annotation.</title>
        <authorList>
            <consortium name="The Broad Institute Genomics Platform"/>
            <consortium name="The Broad Institute Genome Sequencing Center for Infectious Disease"/>
            <person name="Wu L."/>
            <person name="Ma J."/>
        </authorList>
    </citation>
    <scope>NUCLEOTIDE SEQUENCE [LARGE SCALE GENOMIC DNA]</scope>
    <source>
        <strain evidence="5">JCM 4816</strain>
    </source>
</reference>
<keyword evidence="5" id="KW-1185">Reference proteome</keyword>
<name>A0ABW1FWB2_9ACTN</name>
<comment type="caution">
    <text evidence="4">The sequence shown here is derived from an EMBL/GenBank/DDBJ whole genome shotgun (WGS) entry which is preliminary data.</text>
</comment>
<accession>A0ABW1FWB2</accession>
<feature type="region of interest" description="Disordered" evidence="1">
    <location>
        <begin position="1"/>
        <end position="34"/>
    </location>
</feature>
<dbReference type="Pfam" id="PF01882">
    <property type="entry name" value="DUF58"/>
    <property type="match status" value="1"/>
</dbReference>
<evidence type="ECO:0000256" key="2">
    <source>
        <dbReference type="SAM" id="Phobius"/>
    </source>
</evidence>
<organism evidence="4 5">
    <name type="scientific">Streptacidiphilus monticola</name>
    <dbReference type="NCBI Taxonomy" id="2161674"/>
    <lineage>
        <taxon>Bacteria</taxon>
        <taxon>Bacillati</taxon>
        <taxon>Actinomycetota</taxon>
        <taxon>Actinomycetes</taxon>
        <taxon>Kitasatosporales</taxon>
        <taxon>Streptomycetaceae</taxon>
        <taxon>Streptacidiphilus</taxon>
    </lineage>
</organism>
<feature type="domain" description="DUF58" evidence="3">
    <location>
        <begin position="218"/>
        <end position="326"/>
    </location>
</feature>
<evidence type="ECO:0000313" key="4">
    <source>
        <dbReference type="EMBL" id="MFC5906218.1"/>
    </source>
</evidence>
<keyword evidence="2" id="KW-0812">Transmembrane</keyword>
<sequence>MTARQSAEVLRALGTSSPEGVPEEAPTAPDPSVRPTERALRLGTLAVLGAALALLTGQAWLLAPAAVPLVLLVLSLPRRGEGLRRLRGEAEVPSRRVFEGEPVTARVDLSFAGVSGWIDPGVTPGQGLELTDVRVHGAVVELELTARRWGRWTLATVDVDAHDRGGLTRRAVRVDLGQVEVFPQAGSGTLTPIPVRLPDRIGEHTSRQSGEGLEVVGVRPYVHGERQRRIHWPATTRRGGAIQLNQFAAERAADVVVVLDAFADLRDPATGASSLDDSLRVAAGIVRAYLRSHDRVGVVSVGGKVYWLQPGTGEEYFYRLVQTVLDVRRDLNFNTPDLNRLPPPALPHGALVYAVTPLADSRMMDVLGGLAERGNPVVVVEIPIGDPRVSHEEPTERLALRLWRLERGALRWSLVEKGIPVTPWEGGDSALDLAFGPLMRTRLQGRLR</sequence>
<dbReference type="InterPro" id="IPR002881">
    <property type="entry name" value="DUF58"/>
</dbReference>
<evidence type="ECO:0000313" key="5">
    <source>
        <dbReference type="Proteomes" id="UP001596174"/>
    </source>
</evidence>
<dbReference type="PANTHER" id="PTHR33608:SF14">
    <property type="entry name" value="POSSIBLE CONSERVED SECRETED PROTEIN"/>
    <property type="match status" value="1"/>
</dbReference>
<protein>
    <submittedName>
        <fullName evidence="4">DUF58 domain-containing protein</fullName>
    </submittedName>
</protein>
<gene>
    <name evidence="4" type="ORF">ACFP3V_03140</name>
</gene>
<dbReference type="Proteomes" id="UP001596174">
    <property type="component" value="Unassembled WGS sequence"/>
</dbReference>
<dbReference type="PANTHER" id="PTHR33608">
    <property type="entry name" value="BLL2464 PROTEIN"/>
    <property type="match status" value="1"/>
</dbReference>
<dbReference type="EMBL" id="JBHSQJ010000010">
    <property type="protein sequence ID" value="MFC5906218.1"/>
    <property type="molecule type" value="Genomic_DNA"/>
</dbReference>
<feature type="transmembrane region" description="Helical" evidence="2">
    <location>
        <begin position="39"/>
        <end position="55"/>
    </location>
</feature>
<evidence type="ECO:0000259" key="3">
    <source>
        <dbReference type="Pfam" id="PF01882"/>
    </source>
</evidence>
<keyword evidence="2" id="KW-0472">Membrane</keyword>
<evidence type="ECO:0000256" key="1">
    <source>
        <dbReference type="SAM" id="MobiDB-lite"/>
    </source>
</evidence>
<keyword evidence="2" id="KW-1133">Transmembrane helix</keyword>
<proteinExistence type="predicted"/>
<dbReference type="RefSeq" id="WP_380579417.1">
    <property type="nucleotide sequence ID" value="NZ_JBHSQJ010000010.1"/>
</dbReference>